<evidence type="ECO:0000256" key="1">
    <source>
        <dbReference type="ARBA" id="ARBA00004571"/>
    </source>
</evidence>
<evidence type="ECO:0000256" key="7">
    <source>
        <dbReference type="ARBA" id="ARBA00023136"/>
    </source>
</evidence>
<evidence type="ECO:0000313" key="15">
    <source>
        <dbReference type="EMBL" id="TFW31859.1"/>
    </source>
</evidence>
<keyword evidence="8 15" id="KW-0675">Receptor</keyword>
<dbReference type="OrthoDB" id="8671598at2"/>
<evidence type="ECO:0000256" key="2">
    <source>
        <dbReference type="ARBA" id="ARBA00009810"/>
    </source>
</evidence>
<dbReference type="Proteomes" id="UP000297258">
    <property type="component" value="Unassembled WGS sequence"/>
</dbReference>
<feature type="domain" description="TonB-dependent receptor plug" evidence="14">
    <location>
        <begin position="65"/>
        <end position="163"/>
    </location>
</feature>
<organism evidence="15 16">
    <name type="scientific">Massilia horti</name>
    <dbReference type="NCBI Taxonomy" id="2562153"/>
    <lineage>
        <taxon>Bacteria</taxon>
        <taxon>Pseudomonadati</taxon>
        <taxon>Pseudomonadota</taxon>
        <taxon>Betaproteobacteria</taxon>
        <taxon>Burkholderiales</taxon>
        <taxon>Oxalobacteraceae</taxon>
        <taxon>Telluria group</taxon>
        <taxon>Massilia</taxon>
    </lineage>
</organism>
<dbReference type="AlphaFoldDB" id="A0A4Y9T1T7"/>
<dbReference type="PROSITE" id="PS52016">
    <property type="entry name" value="TONB_DEPENDENT_REC_3"/>
    <property type="match status" value="1"/>
</dbReference>
<dbReference type="SUPFAM" id="SSF56935">
    <property type="entry name" value="Porins"/>
    <property type="match status" value="1"/>
</dbReference>
<dbReference type="InterPro" id="IPR000531">
    <property type="entry name" value="Beta-barrel_TonB"/>
</dbReference>
<dbReference type="GO" id="GO:0009279">
    <property type="term" value="C:cell outer membrane"/>
    <property type="evidence" value="ECO:0007669"/>
    <property type="project" value="UniProtKB-SubCell"/>
</dbReference>
<dbReference type="InterPro" id="IPR039426">
    <property type="entry name" value="TonB-dep_rcpt-like"/>
</dbReference>
<dbReference type="InterPro" id="IPR012910">
    <property type="entry name" value="Plug_dom"/>
</dbReference>
<proteinExistence type="inferred from homology"/>
<keyword evidence="4 10" id="KW-1134">Transmembrane beta strand</keyword>
<dbReference type="EMBL" id="SPUM01000078">
    <property type="protein sequence ID" value="TFW31859.1"/>
    <property type="molecule type" value="Genomic_DNA"/>
</dbReference>
<comment type="similarity">
    <text evidence="2 10 11">Belongs to the TonB-dependent receptor family.</text>
</comment>
<dbReference type="Pfam" id="PF07715">
    <property type="entry name" value="Plug"/>
    <property type="match status" value="1"/>
</dbReference>
<dbReference type="Gene3D" id="2.40.170.20">
    <property type="entry name" value="TonB-dependent receptor, beta-barrel domain"/>
    <property type="match status" value="1"/>
</dbReference>
<keyword evidence="3 10" id="KW-0813">Transport</keyword>
<dbReference type="Gene3D" id="2.170.130.10">
    <property type="entry name" value="TonB-dependent receptor, plug domain"/>
    <property type="match status" value="1"/>
</dbReference>
<evidence type="ECO:0000256" key="12">
    <source>
        <dbReference type="SAM" id="SignalP"/>
    </source>
</evidence>
<evidence type="ECO:0000256" key="10">
    <source>
        <dbReference type="PROSITE-ProRule" id="PRU01360"/>
    </source>
</evidence>
<evidence type="ECO:0000256" key="4">
    <source>
        <dbReference type="ARBA" id="ARBA00022452"/>
    </source>
</evidence>
<evidence type="ECO:0000256" key="8">
    <source>
        <dbReference type="ARBA" id="ARBA00023170"/>
    </source>
</evidence>
<name>A0A4Y9T1T7_9BURK</name>
<dbReference type="PANTHER" id="PTHR40980">
    <property type="entry name" value="PLUG DOMAIN-CONTAINING PROTEIN"/>
    <property type="match status" value="1"/>
</dbReference>
<evidence type="ECO:0000256" key="9">
    <source>
        <dbReference type="ARBA" id="ARBA00023237"/>
    </source>
</evidence>
<evidence type="ECO:0000256" key="3">
    <source>
        <dbReference type="ARBA" id="ARBA00022448"/>
    </source>
</evidence>
<evidence type="ECO:0000259" key="14">
    <source>
        <dbReference type="Pfam" id="PF07715"/>
    </source>
</evidence>
<keyword evidence="5 10" id="KW-0812">Transmembrane</keyword>
<evidence type="ECO:0000256" key="6">
    <source>
        <dbReference type="ARBA" id="ARBA00023077"/>
    </source>
</evidence>
<protein>
    <submittedName>
        <fullName evidence="15">TonB-dependent receptor</fullName>
    </submittedName>
</protein>
<keyword evidence="12" id="KW-0732">Signal</keyword>
<keyword evidence="6 11" id="KW-0798">TonB box</keyword>
<dbReference type="Pfam" id="PF00593">
    <property type="entry name" value="TonB_dep_Rec_b-barrel"/>
    <property type="match status" value="1"/>
</dbReference>
<keyword evidence="9 10" id="KW-0998">Cell outer membrane</keyword>
<sequence>MHTYHYSFRLTIIAAAIAAALTANAQEVQAPVAAKPAGQKQNQPEDSTIQKVEVRGSADAYDARRDDTASKIVVNHDEIVKYGDTNVLDVLKRVPGVTVSGGAGRGGEIRMRGLGSGYTQILLNGERAPAGFSLDSLSPDAIERIEVLRAASAEYSTQSIAGTINIVLKKAIKTAQRELKVGYGKGKQINSPTANVQLSDRVGKLSYSVSANVFRSKFYEQADNLEQAFDTTGRQTGLRTTPSNSPSSFTGINISPRLNWTLEGGDTLTSQSFVNIFRFGTTARAHTATLLGDLPPYPDKSQNMTNDNQFFRTDLNWVHQLAAGAKLDMKIGATYGKLANTMYRATGGNPAVEELTRQIDSAGRDRGLNSTGKYTNPLWEGHALAIGWDAGYNTRDDERHERDYLHPSTRIPGADEIYTGYVSRLAVYAQDEWNVTPRWSVYLGSRWEGIRIRAEGNSFGTTHSSSSVWSPILQTLYKLPDTKGDQLRLAVTRTYKAPDLQRLLPHRFTSVNNNQVEPDSQGNPNLKPELALGVDAAYEHYWSQGALFSVAASTRRITDYTRNLVVFDGSRWVSLPSNSGRAQTHSLEVEAKFPLKLWFASAPAIDVRANVARNWSRVDSVPGPNNRLDQQTPLSANFGLDYKAGPLTTGGSFTFKNGGEVRVSHNQIAYVNVKRDLDLYALWKFDPKVQLRVATANLLNQDSVGESSYSSDAGVLRSRTTSLRTPSLRATLEMKF</sequence>
<feature type="domain" description="TonB-dependent receptor-like beta-barrel" evidence="13">
    <location>
        <begin position="265"/>
        <end position="697"/>
    </location>
</feature>
<evidence type="ECO:0000313" key="16">
    <source>
        <dbReference type="Proteomes" id="UP000297258"/>
    </source>
</evidence>
<dbReference type="InterPro" id="IPR036942">
    <property type="entry name" value="Beta-barrel_TonB_sf"/>
</dbReference>
<dbReference type="CDD" id="cd01347">
    <property type="entry name" value="ligand_gated_channel"/>
    <property type="match status" value="1"/>
</dbReference>
<feature type="signal peptide" evidence="12">
    <location>
        <begin position="1"/>
        <end position="25"/>
    </location>
</feature>
<gene>
    <name evidence="15" type="ORF">E4O92_12090</name>
</gene>
<evidence type="ECO:0000256" key="11">
    <source>
        <dbReference type="RuleBase" id="RU003357"/>
    </source>
</evidence>
<comment type="caution">
    <text evidence="15">The sequence shown here is derived from an EMBL/GenBank/DDBJ whole genome shotgun (WGS) entry which is preliminary data.</text>
</comment>
<evidence type="ECO:0000259" key="13">
    <source>
        <dbReference type="Pfam" id="PF00593"/>
    </source>
</evidence>
<dbReference type="PANTHER" id="PTHR40980:SF4">
    <property type="entry name" value="TONB-DEPENDENT RECEPTOR-LIKE BETA-BARREL DOMAIN-CONTAINING PROTEIN"/>
    <property type="match status" value="1"/>
</dbReference>
<evidence type="ECO:0000256" key="5">
    <source>
        <dbReference type="ARBA" id="ARBA00022692"/>
    </source>
</evidence>
<keyword evidence="16" id="KW-1185">Reference proteome</keyword>
<feature type="chain" id="PRO_5021390812" evidence="12">
    <location>
        <begin position="26"/>
        <end position="736"/>
    </location>
</feature>
<comment type="subcellular location">
    <subcellularLocation>
        <location evidence="1 10">Cell outer membrane</location>
        <topology evidence="1 10">Multi-pass membrane protein</topology>
    </subcellularLocation>
</comment>
<dbReference type="InterPro" id="IPR037066">
    <property type="entry name" value="Plug_dom_sf"/>
</dbReference>
<reference evidence="15 16" key="1">
    <citation type="submission" date="2019-03" db="EMBL/GenBank/DDBJ databases">
        <title>Draft genome of Massilia hortus sp. nov., a novel bacterial species of the Oxalobacteraceae family.</title>
        <authorList>
            <person name="Peta V."/>
            <person name="Raths R."/>
            <person name="Bucking H."/>
        </authorList>
    </citation>
    <scope>NUCLEOTIDE SEQUENCE [LARGE SCALE GENOMIC DNA]</scope>
    <source>
        <strain evidence="15 16">ONC3</strain>
    </source>
</reference>
<keyword evidence="7 10" id="KW-0472">Membrane</keyword>
<accession>A0A4Y9T1T7</accession>